<dbReference type="EMBL" id="FOZZ01000003">
    <property type="protein sequence ID" value="SFS60293.1"/>
    <property type="molecule type" value="Genomic_DNA"/>
</dbReference>
<dbReference type="GO" id="GO:0120147">
    <property type="term" value="F:formylglycine-generating oxidase activity"/>
    <property type="evidence" value="ECO:0007669"/>
    <property type="project" value="TreeGrafter"/>
</dbReference>
<sequence length="438" mass="50222">MGLLKDIHAYMKCKFYYFLGLFSLCLIALSSCKGPSNSGELVGVRLNKLKANKAPHGMVLIPGGTFIMGQSDEDITYAQIAQNRQVTIAPFYMDDTEISNSEYRQFVHWVRDSILIYNFLGDDNYFVDAGNGERYIDWKKVNSSSPWKSKDENAKERLSSMFYQGEDRIFGKNELDVRLLRYHYEWYDLRSATAAKNDPTKSRSDFIMRDTMLIYPDTTVWLNDFSYAQNEPMVEGYFSHPSFDDYPVVGVTWRQAQAFNTWRTRLYNNVANSTGKIERMPYQLPSEAEWEYAARGGKVGMQYPWGGPSARNAKGCLMANFKPGRGNYIDDGAAYTAPVYSYWPNDFGLYNMAGNVAEWTQSSFNESANSFVHDMNPTYTYNAKSSDHETLKRKVVRGGSWKDVGYFLQNGARQYEYQDTSKSYIGFRSVTRYAGVSM</sequence>
<accession>A0A1I6R6F6</accession>
<reference evidence="2 3" key="1">
    <citation type="submission" date="2016-10" db="EMBL/GenBank/DDBJ databases">
        <authorList>
            <person name="de Groot N.N."/>
        </authorList>
    </citation>
    <scope>NUCLEOTIDE SEQUENCE [LARGE SCALE GENOMIC DNA]</scope>
    <source>
        <strain evidence="2 3">DSM 22789</strain>
    </source>
</reference>
<gene>
    <name evidence="2" type="ORF">SAMN05660206_103136</name>
</gene>
<dbReference type="PANTHER" id="PTHR23150">
    <property type="entry name" value="SULFATASE MODIFYING FACTOR 1, 2"/>
    <property type="match status" value="1"/>
</dbReference>
<dbReference type="InterPro" id="IPR005532">
    <property type="entry name" value="SUMF_dom"/>
</dbReference>
<organism evidence="2 3">
    <name type="scientific">Sphingobacterium wenxiniae</name>
    <dbReference type="NCBI Taxonomy" id="683125"/>
    <lineage>
        <taxon>Bacteria</taxon>
        <taxon>Pseudomonadati</taxon>
        <taxon>Bacteroidota</taxon>
        <taxon>Sphingobacteriia</taxon>
        <taxon>Sphingobacteriales</taxon>
        <taxon>Sphingobacteriaceae</taxon>
        <taxon>Sphingobacterium</taxon>
    </lineage>
</organism>
<keyword evidence="2" id="KW-0449">Lipoprotein</keyword>
<dbReference type="PANTHER" id="PTHR23150:SF19">
    <property type="entry name" value="FORMYLGLYCINE-GENERATING ENZYME"/>
    <property type="match status" value="1"/>
</dbReference>
<dbReference type="Pfam" id="PF03781">
    <property type="entry name" value="FGE-sulfatase"/>
    <property type="match status" value="1"/>
</dbReference>
<dbReference type="AlphaFoldDB" id="A0A1I6R6F6"/>
<proteinExistence type="predicted"/>
<dbReference type="InterPro" id="IPR051043">
    <property type="entry name" value="Sulfatase_Mod_Factor_Kinase"/>
</dbReference>
<dbReference type="Proteomes" id="UP000198785">
    <property type="component" value="Unassembled WGS sequence"/>
</dbReference>
<dbReference type="InterPro" id="IPR042095">
    <property type="entry name" value="SUMF_sf"/>
</dbReference>
<keyword evidence="3" id="KW-1185">Reference proteome</keyword>
<dbReference type="Gene3D" id="3.90.1580.10">
    <property type="entry name" value="paralog of FGE (formylglycine-generating enzyme)"/>
    <property type="match status" value="2"/>
</dbReference>
<feature type="domain" description="Sulfatase-modifying factor enzyme-like" evidence="1">
    <location>
        <begin position="57"/>
        <end position="430"/>
    </location>
</feature>
<evidence type="ECO:0000259" key="1">
    <source>
        <dbReference type="Pfam" id="PF03781"/>
    </source>
</evidence>
<dbReference type="SUPFAM" id="SSF56436">
    <property type="entry name" value="C-type lectin-like"/>
    <property type="match status" value="1"/>
</dbReference>
<dbReference type="STRING" id="683125.SAMN05660206_103136"/>
<dbReference type="PROSITE" id="PS51257">
    <property type="entry name" value="PROKAR_LIPOPROTEIN"/>
    <property type="match status" value="1"/>
</dbReference>
<evidence type="ECO:0000313" key="2">
    <source>
        <dbReference type="EMBL" id="SFS60293.1"/>
    </source>
</evidence>
<protein>
    <submittedName>
        <fullName evidence="2">Gliding motility-associated lipoprotein GldK/gliding motility-associated lipoprotein GldK,TIGR03529</fullName>
    </submittedName>
</protein>
<dbReference type="InterPro" id="IPR016187">
    <property type="entry name" value="CTDL_fold"/>
</dbReference>
<name>A0A1I6R6F6_9SPHI</name>
<evidence type="ECO:0000313" key="3">
    <source>
        <dbReference type="Proteomes" id="UP000198785"/>
    </source>
</evidence>